<accession>A0A6P8KL59</accession>
<reference evidence="2" key="1">
    <citation type="submission" date="2025-08" db="UniProtKB">
        <authorList>
            <consortium name="RefSeq"/>
        </authorList>
    </citation>
    <scope>IDENTIFICATION</scope>
    <source>
        <strain evidence="2">Mau12</strain>
        <tissue evidence="2">Whole Body</tissue>
    </source>
</reference>
<dbReference type="AlphaFoldDB" id="A0A6P8KL59"/>
<evidence type="ECO:0000313" key="2">
    <source>
        <dbReference type="RefSeq" id="XP_033169778.1"/>
    </source>
</evidence>
<evidence type="ECO:0000313" key="1">
    <source>
        <dbReference type="Proteomes" id="UP000515162"/>
    </source>
</evidence>
<dbReference type="Proteomes" id="UP000515162">
    <property type="component" value="Chromosome X"/>
</dbReference>
<keyword evidence="1" id="KW-1185">Reference proteome</keyword>
<dbReference type="InterPro" id="IPR024460">
    <property type="entry name" value="Protamine-like"/>
</dbReference>
<dbReference type="InterPro" id="IPR036910">
    <property type="entry name" value="HMG_box_dom_sf"/>
</dbReference>
<dbReference type="Gene3D" id="1.10.30.10">
    <property type="entry name" value="High mobility group box domain"/>
    <property type="match status" value="1"/>
</dbReference>
<name>A0A6P8KL59_DROMA</name>
<dbReference type="RefSeq" id="XP_033169778.1">
    <property type="nucleotide sequence ID" value="XM_033313887.1"/>
</dbReference>
<dbReference type="SUPFAM" id="SSF47095">
    <property type="entry name" value="HMG-box"/>
    <property type="match status" value="1"/>
</dbReference>
<dbReference type="GO" id="GO:0035092">
    <property type="term" value="P:sperm DNA condensation"/>
    <property type="evidence" value="ECO:0007669"/>
    <property type="project" value="InterPro"/>
</dbReference>
<proteinExistence type="predicted"/>
<dbReference type="GO" id="GO:0005634">
    <property type="term" value="C:nucleus"/>
    <property type="evidence" value="ECO:0007669"/>
    <property type="project" value="UniProtKB-ARBA"/>
</dbReference>
<organism evidence="1 2">
    <name type="scientific">Drosophila mauritiana</name>
    <name type="common">Fruit fly</name>
    <dbReference type="NCBI Taxonomy" id="7226"/>
    <lineage>
        <taxon>Eukaryota</taxon>
        <taxon>Metazoa</taxon>
        <taxon>Ecdysozoa</taxon>
        <taxon>Arthropoda</taxon>
        <taxon>Hexapoda</taxon>
        <taxon>Insecta</taxon>
        <taxon>Pterygota</taxon>
        <taxon>Neoptera</taxon>
        <taxon>Endopterygota</taxon>
        <taxon>Diptera</taxon>
        <taxon>Brachycera</taxon>
        <taxon>Muscomorpha</taxon>
        <taxon>Ephydroidea</taxon>
        <taxon>Drosophilidae</taxon>
        <taxon>Drosophila</taxon>
        <taxon>Sophophora</taxon>
    </lineage>
</organism>
<protein>
    <submittedName>
        <fullName evidence="2">Uncharacterized protein LOC117147121</fullName>
    </submittedName>
</protein>
<sequence length="143" mass="16601">MPSINPFFEYVATFRKEHQELKEQRVIAKRAKDAWNSLTTQEKNIYREQARDEQNRRRRVAVMPAMPCQRCRYTKLAFSALISFVSEYSAPLSDIPGTMRFQELQPNFNRLMSCTFRPPSKSGHLVTCSSQLYDPFSIPISGS</sequence>
<gene>
    <name evidence="2" type="primary">LOC117147121</name>
</gene>
<dbReference type="GeneID" id="117147121"/>
<dbReference type="Pfam" id="PF06382">
    <property type="entry name" value="Protamine_like"/>
    <property type="match status" value="1"/>
</dbReference>